<sequence length="197" mass="22473">MRMVGRRSRGLYKKGKHRSHKAVAKLLVEKVLMWTPKTKNGRTPLLLAAKQRHTTVFFQLLEQGADRELKNEDGQRSLLWASVSGHGVVVKWLLENGADITMKDKESSRTLLEWAEWKEHWGILQQLLESGTNSGSRTRNMINCSYSLLAEDGRYDKVSLWAAEYGHAAAVQRLPEKGADLDCRVERKRTSLSWATQ</sequence>
<dbReference type="Proteomes" id="UP000294003">
    <property type="component" value="Unassembled WGS sequence"/>
</dbReference>
<evidence type="ECO:0000256" key="2">
    <source>
        <dbReference type="ARBA" id="ARBA00022737"/>
    </source>
</evidence>
<evidence type="ECO:0000256" key="4">
    <source>
        <dbReference type="PROSITE-ProRule" id="PRU00023"/>
    </source>
</evidence>
<dbReference type="PANTHER" id="PTHR24161:SF85">
    <property type="entry name" value="PALMITOYLTRANSFERASE HIP14"/>
    <property type="match status" value="1"/>
</dbReference>
<keyword evidence="2" id="KW-0677">Repeat</keyword>
<keyword evidence="6" id="KW-1185">Reference proteome</keyword>
<dbReference type="EMBL" id="QJNS01000003">
    <property type="protein sequence ID" value="RYO95295.1"/>
    <property type="molecule type" value="Genomic_DNA"/>
</dbReference>
<dbReference type="Gene3D" id="1.25.40.20">
    <property type="entry name" value="Ankyrin repeat-containing domain"/>
    <property type="match status" value="1"/>
</dbReference>
<name>A0ABY0HK25_9PEZI</name>
<accession>A0ABY0HK25</accession>
<dbReference type="PRINTS" id="PR01415">
    <property type="entry name" value="ANKYRIN"/>
</dbReference>
<feature type="repeat" description="ANK" evidence="4">
    <location>
        <begin position="40"/>
        <end position="72"/>
    </location>
</feature>
<dbReference type="EC" id="2.3.1.225" evidence="1"/>
<dbReference type="PROSITE" id="PS50088">
    <property type="entry name" value="ANK_REPEAT"/>
    <property type="match status" value="2"/>
</dbReference>
<evidence type="ECO:0000256" key="3">
    <source>
        <dbReference type="ARBA" id="ARBA00023043"/>
    </source>
</evidence>
<proteinExistence type="predicted"/>
<dbReference type="SUPFAM" id="SSF48403">
    <property type="entry name" value="Ankyrin repeat"/>
    <property type="match status" value="1"/>
</dbReference>
<feature type="repeat" description="ANK" evidence="4">
    <location>
        <begin position="73"/>
        <end position="105"/>
    </location>
</feature>
<dbReference type="InterPro" id="IPR002110">
    <property type="entry name" value="Ankyrin_rpt"/>
</dbReference>
<dbReference type="InterPro" id="IPR036770">
    <property type="entry name" value="Ankyrin_rpt-contain_sf"/>
</dbReference>
<evidence type="ECO:0000313" key="5">
    <source>
        <dbReference type="EMBL" id="RYO95295.1"/>
    </source>
</evidence>
<gene>
    <name evidence="5" type="ORF">DL762_000178</name>
</gene>
<comment type="caution">
    <text evidence="5">The sequence shown here is derived from an EMBL/GenBank/DDBJ whole genome shotgun (WGS) entry which is preliminary data.</text>
</comment>
<dbReference type="SMART" id="SM00248">
    <property type="entry name" value="ANK"/>
    <property type="match status" value="3"/>
</dbReference>
<organism evidence="5 6">
    <name type="scientific">Monosporascus cannonballus</name>
    <dbReference type="NCBI Taxonomy" id="155416"/>
    <lineage>
        <taxon>Eukaryota</taxon>
        <taxon>Fungi</taxon>
        <taxon>Dikarya</taxon>
        <taxon>Ascomycota</taxon>
        <taxon>Pezizomycotina</taxon>
        <taxon>Sordariomycetes</taxon>
        <taxon>Xylariomycetidae</taxon>
        <taxon>Xylariales</taxon>
        <taxon>Xylariales incertae sedis</taxon>
        <taxon>Monosporascus</taxon>
    </lineage>
</organism>
<dbReference type="PROSITE" id="PS50297">
    <property type="entry name" value="ANK_REP_REGION"/>
    <property type="match status" value="2"/>
</dbReference>
<dbReference type="PANTHER" id="PTHR24161">
    <property type="entry name" value="ANK_REP_REGION DOMAIN-CONTAINING PROTEIN-RELATED"/>
    <property type="match status" value="1"/>
</dbReference>
<keyword evidence="3 4" id="KW-0040">ANK repeat</keyword>
<evidence type="ECO:0000256" key="1">
    <source>
        <dbReference type="ARBA" id="ARBA00012210"/>
    </source>
</evidence>
<dbReference type="Pfam" id="PF12796">
    <property type="entry name" value="Ank_2"/>
    <property type="match status" value="1"/>
</dbReference>
<reference evidence="5 6" key="1">
    <citation type="submission" date="2018-06" db="EMBL/GenBank/DDBJ databases">
        <title>Complete Genomes of Monosporascus.</title>
        <authorList>
            <person name="Robinson A.J."/>
            <person name="Natvig D.O."/>
        </authorList>
    </citation>
    <scope>NUCLEOTIDE SEQUENCE [LARGE SCALE GENOMIC DNA]</scope>
    <source>
        <strain evidence="5 6">CBS 609.92</strain>
    </source>
</reference>
<protein>
    <recommendedName>
        <fullName evidence="1">protein S-acyltransferase</fullName>
        <ecNumber evidence="1">2.3.1.225</ecNumber>
    </recommendedName>
</protein>
<evidence type="ECO:0000313" key="6">
    <source>
        <dbReference type="Proteomes" id="UP000294003"/>
    </source>
</evidence>